<feature type="binding site" evidence="7">
    <location>
        <position position="112"/>
    </location>
    <ligand>
        <name>Fe cation</name>
        <dbReference type="ChEBI" id="CHEBI:24875"/>
    </ligand>
</feature>
<dbReference type="InterPro" id="IPR017861">
    <property type="entry name" value="KAE1/TsaD"/>
</dbReference>
<dbReference type="PANTHER" id="PTHR11735:SF6">
    <property type="entry name" value="TRNA N6-ADENOSINE THREONYLCARBAMOYLTRANSFERASE, MITOCHONDRIAL"/>
    <property type="match status" value="1"/>
</dbReference>
<dbReference type="PANTHER" id="PTHR11735">
    <property type="entry name" value="TRNA N6-ADENOSINE THREONYLCARBAMOYLTRANSFERASE"/>
    <property type="match status" value="1"/>
</dbReference>
<name>A0A809SII5_9BACT</name>
<keyword evidence="1 7" id="KW-0808">Transferase</keyword>
<dbReference type="InterPro" id="IPR022450">
    <property type="entry name" value="TsaD"/>
</dbReference>
<dbReference type="GO" id="GO:0005506">
    <property type="term" value="F:iron ion binding"/>
    <property type="evidence" value="ECO:0007669"/>
    <property type="project" value="UniProtKB-UniRule"/>
</dbReference>
<dbReference type="InterPro" id="IPR043129">
    <property type="entry name" value="ATPase_NBD"/>
</dbReference>
<evidence type="ECO:0000256" key="4">
    <source>
        <dbReference type="ARBA" id="ARBA00023004"/>
    </source>
</evidence>
<dbReference type="Pfam" id="PF00814">
    <property type="entry name" value="TsaD"/>
    <property type="match status" value="1"/>
</dbReference>
<feature type="binding site" evidence="7">
    <location>
        <position position="176"/>
    </location>
    <ligand>
        <name>substrate</name>
    </ligand>
</feature>
<dbReference type="Proteomes" id="UP000464317">
    <property type="component" value="Chromosome"/>
</dbReference>
<dbReference type="NCBIfam" id="TIGR00329">
    <property type="entry name" value="gcp_kae1"/>
    <property type="match status" value="1"/>
</dbReference>
<comment type="catalytic activity">
    <reaction evidence="6 7">
        <text>L-threonylcarbamoyladenylate + adenosine(37) in tRNA = N(6)-L-threonylcarbamoyladenosine(37) in tRNA + AMP + H(+)</text>
        <dbReference type="Rhea" id="RHEA:37059"/>
        <dbReference type="Rhea" id="RHEA-COMP:10162"/>
        <dbReference type="Rhea" id="RHEA-COMP:10163"/>
        <dbReference type="ChEBI" id="CHEBI:15378"/>
        <dbReference type="ChEBI" id="CHEBI:73682"/>
        <dbReference type="ChEBI" id="CHEBI:74411"/>
        <dbReference type="ChEBI" id="CHEBI:74418"/>
        <dbReference type="ChEBI" id="CHEBI:456215"/>
        <dbReference type="EC" id="2.3.1.234"/>
    </reaction>
</comment>
<dbReference type="EC" id="2.3.1.234" evidence="7"/>
<accession>A0A809SII5</accession>
<dbReference type="HAMAP" id="MF_01445">
    <property type="entry name" value="TsaD"/>
    <property type="match status" value="1"/>
</dbReference>
<keyword evidence="10" id="KW-1185">Reference proteome</keyword>
<dbReference type="AlphaFoldDB" id="A0A809SII5"/>
<proteinExistence type="inferred from homology"/>
<organism evidence="9 10">
    <name type="scientific">Mycoplasmopsis felis</name>
    <dbReference type="NCBI Taxonomy" id="33923"/>
    <lineage>
        <taxon>Bacteria</taxon>
        <taxon>Bacillati</taxon>
        <taxon>Mycoplasmatota</taxon>
        <taxon>Mycoplasmoidales</taxon>
        <taxon>Metamycoplasmataceae</taxon>
        <taxon>Mycoplasmopsis</taxon>
    </lineage>
</organism>
<dbReference type="GO" id="GO:0002949">
    <property type="term" value="P:tRNA threonylcarbamoyladenosine modification"/>
    <property type="evidence" value="ECO:0007669"/>
    <property type="project" value="UniProtKB-UniRule"/>
</dbReference>
<dbReference type="InterPro" id="IPR000905">
    <property type="entry name" value="Gcp-like_dom"/>
</dbReference>
<feature type="binding site" evidence="7">
    <location>
        <position position="293"/>
    </location>
    <ligand>
        <name>Fe cation</name>
        <dbReference type="ChEBI" id="CHEBI:24875"/>
    </ligand>
</feature>
<keyword evidence="4 7" id="KW-0408">Iron</keyword>
<feature type="binding site" evidence="7">
    <location>
        <position position="180"/>
    </location>
    <ligand>
        <name>substrate</name>
    </ligand>
</feature>
<evidence type="ECO:0000259" key="8">
    <source>
        <dbReference type="Pfam" id="PF00814"/>
    </source>
</evidence>
<feature type="binding site" evidence="7">
    <location>
        <position position="269"/>
    </location>
    <ligand>
        <name>substrate</name>
    </ligand>
</feature>
<dbReference type="GO" id="GO:0061711">
    <property type="term" value="F:tRNA N(6)-L-threonylcarbamoyladenine synthase activity"/>
    <property type="evidence" value="ECO:0007669"/>
    <property type="project" value="UniProtKB-EC"/>
</dbReference>
<evidence type="ECO:0000256" key="2">
    <source>
        <dbReference type="ARBA" id="ARBA00022694"/>
    </source>
</evidence>
<feature type="binding site" evidence="7">
    <location>
        <position position="163"/>
    </location>
    <ligand>
        <name>substrate</name>
    </ligand>
</feature>
<dbReference type="Gene3D" id="3.30.420.40">
    <property type="match status" value="2"/>
</dbReference>
<sequence>MRILGIETSHDDTSIAVLDDGKVLDLWTISQIDIFKEFGGTIPEIASREHVKNINLLQEVLFNKYDKNSFDYIAYTNEPGLMGTLQIGYLFASALSISLNIPLIPINHLHGHLLSASIDSEIKFPALCLLVSGGHTQLILAKTYDDFQVIGQTLDDAVGEVFDKISSKSGLGFPGGKIIDSIYQNYQGEFIKFTKPYTENELDFSFSGLKTQVLNYINSQKMKNTPIDINQVVASFQKTTIDYLCFKTKLALEKYNVKTLILGGGVSANSLLRTEFLKLHSNTIIPNLKYATDNAAMIAQVLHLRLKHKNKD</sequence>
<dbReference type="PRINTS" id="PR00789">
    <property type="entry name" value="OSIALOPTASE"/>
</dbReference>
<evidence type="ECO:0000256" key="1">
    <source>
        <dbReference type="ARBA" id="ARBA00022679"/>
    </source>
</evidence>
<keyword evidence="3 7" id="KW-0479">Metal-binding</keyword>
<feature type="binding site" evidence="7">
    <location>
        <position position="108"/>
    </location>
    <ligand>
        <name>Fe cation</name>
        <dbReference type="ChEBI" id="CHEBI:24875"/>
    </ligand>
</feature>
<comment type="similarity">
    <text evidence="7">Belongs to the KAE1 / TsaD family.</text>
</comment>
<evidence type="ECO:0000256" key="7">
    <source>
        <dbReference type="HAMAP-Rule" id="MF_01445"/>
    </source>
</evidence>
<feature type="domain" description="Gcp-like" evidence="8">
    <location>
        <begin position="23"/>
        <end position="299"/>
    </location>
</feature>
<evidence type="ECO:0000256" key="6">
    <source>
        <dbReference type="ARBA" id="ARBA00048117"/>
    </source>
</evidence>
<keyword evidence="5 7" id="KW-0012">Acyltransferase</keyword>
<dbReference type="GO" id="GO:0005737">
    <property type="term" value="C:cytoplasm"/>
    <property type="evidence" value="ECO:0007669"/>
    <property type="project" value="UniProtKB-SubCell"/>
</dbReference>
<dbReference type="EMBL" id="AP022325">
    <property type="protein sequence ID" value="BBU47943.1"/>
    <property type="molecule type" value="Genomic_DNA"/>
</dbReference>
<evidence type="ECO:0000313" key="9">
    <source>
        <dbReference type="EMBL" id="BBU47943.1"/>
    </source>
</evidence>
<evidence type="ECO:0000256" key="3">
    <source>
        <dbReference type="ARBA" id="ARBA00022723"/>
    </source>
</evidence>
<comment type="subcellular location">
    <subcellularLocation>
        <location evidence="7">Cytoplasm</location>
    </subcellularLocation>
</comment>
<reference evidence="9 10" key="1">
    <citation type="submission" date="2020-01" db="EMBL/GenBank/DDBJ databases">
        <title>Complete genome sequence of Mycoplasma felis strain Myco-2.</title>
        <authorList>
            <person name="Kinoshita Y."/>
            <person name="Niwa H."/>
            <person name="Uchida-Fujii E."/>
            <person name="Nukada T."/>
        </authorList>
    </citation>
    <scope>NUCLEOTIDE SEQUENCE [LARGE SCALE GENOMIC DNA]</scope>
    <source>
        <strain evidence="9 10">Myco-2</strain>
    </source>
</reference>
<comment type="cofactor">
    <cofactor evidence="7">
        <name>Fe(2+)</name>
        <dbReference type="ChEBI" id="CHEBI:29033"/>
    </cofactor>
    <text evidence="7">Binds 1 Fe(2+) ion per subunit.</text>
</comment>
<dbReference type="NCBIfam" id="TIGR03723">
    <property type="entry name" value="T6A_TsaD_YgjD"/>
    <property type="match status" value="1"/>
</dbReference>
<keyword evidence="2 7" id="KW-0819">tRNA processing</keyword>
<dbReference type="SUPFAM" id="SSF53067">
    <property type="entry name" value="Actin-like ATPase domain"/>
    <property type="match status" value="2"/>
</dbReference>
<keyword evidence="7" id="KW-0963">Cytoplasm</keyword>
<evidence type="ECO:0000313" key="10">
    <source>
        <dbReference type="Proteomes" id="UP000464317"/>
    </source>
</evidence>
<comment type="function">
    <text evidence="7">Required for the formation of a threonylcarbamoyl group on adenosine at position 37 (t(6)A37) in tRNAs that read codons beginning with adenine. Is involved in the transfer of the threonylcarbamoyl moiety of threonylcarbamoyl-AMP (TC-AMP) to the N6 group of A37, together with TsaE and TsaB. TsaD likely plays a direct catalytic role in this reaction.</text>
</comment>
<protein>
    <recommendedName>
        <fullName evidence="7">tRNA N6-adenosine threonylcarbamoyltransferase</fullName>
        <ecNumber evidence="7">2.3.1.234</ecNumber>
    </recommendedName>
    <alternativeName>
        <fullName evidence="7">N6-L-threonylcarbamoyladenine synthase</fullName>
        <shortName evidence="7">t(6)A synthase</shortName>
    </alternativeName>
    <alternativeName>
        <fullName evidence="7">t(6)A37 threonylcarbamoyladenosine biosynthesis protein TsaD</fullName>
    </alternativeName>
    <alternativeName>
        <fullName evidence="7">tRNA threonylcarbamoyladenosine biosynthesis protein TsaD</fullName>
    </alternativeName>
</protein>
<dbReference type="RefSeq" id="WP_161553342.1">
    <property type="nucleotide sequence ID" value="NZ_AP022325.1"/>
</dbReference>
<gene>
    <name evidence="7 9" type="primary">tsaD</name>
    <name evidence="9" type="ORF">JPM2_6360</name>
</gene>
<dbReference type="KEGG" id="mfel:JPM2_6360"/>
<evidence type="ECO:0000256" key="5">
    <source>
        <dbReference type="ARBA" id="ARBA00023315"/>
    </source>
</evidence>
<feature type="binding site" evidence="7">
    <location>
        <begin position="130"/>
        <end position="134"/>
    </location>
    <ligand>
        <name>substrate</name>
    </ligand>
</feature>